<dbReference type="PROSITE" id="PS00924">
    <property type="entry name" value="ASP_GLU_RACEMASE_2"/>
    <property type="match status" value="1"/>
</dbReference>
<comment type="caution">
    <text evidence="3">The sequence shown here is derived from an EMBL/GenBank/DDBJ whole genome shotgun (WGS) entry which is preliminary data.</text>
</comment>
<dbReference type="PANTHER" id="PTHR21198">
    <property type="entry name" value="GLUTAMATE RACEMASE"/>
    <property type="match status" value="1"/>
</dbReference>
<dbReference type="AlphaFoldDB" id="A0A0G0H1I1"/>
<accession>A0A0G0H1I1</accession>
<dbReference type="InterPro" id="IPR015942">
    <property type="entry name" value="Asp/Glu/hydantoin_racemase"/>
</dbReference>
<dbReference type="InterPro" id="IPR001920">
    <property type="entry name" value="Asp/Glu_race"/>
</dbReference>
<dbReference type="Gene3D" id="3.40.50.1860">
    <property type="match status" value="2"/>
</dbReference>
<evidence type="ECO:0000256" key="2">
    <source>
        <dbReference type="ARBA" id="ARBA00023235"/>
    </source>
</evidence>
<dbReference type="Pfam" id="PF01177">
    <property type="entry name" value="Asp_Glu_race"/>
    <property type="match status" value="1"/>
</dbReference>
<sequence length="229" mass="25425">MRNKGENKKIGIIGGVGPQATGVLYSQIIRLAADMYGASNNNDFPYVVIESVPIPDFISAKKMLQKSVKNLEAVGATVLAIASNTVHLLLNDLKKTTNLPFISMPDEVVKKCAIKKYKRVGILASPTSIRLGLYDEKLRNEGIELIKPRQSEEVIIEKMIRHYIGDKSNGEFRNEYIKVLTSLFERNCEAVILGCTELPLVINYEALGDKVIDSSEVLAGALVNYYYQN</sequence>
<name>A0A0G0H1I1_9BACT</name>
<dbReference type="InterPro" id="IPR033134">
    <property type="entry name" value="Asp/Glu_racemase_AS_2"/>
</dbReference>
<evidence type="ECO:0000313" key="4">
    <source>
        <dbReference type="Proteomes" id="UP000034852"/>
    </source>
</evidence>
<evidence type="ECO:0000256" key="1">
    <source>
        <dbReference type="ARBA" id="ARBA00007847"/>
    </source>
</evidence>
<comment type="similarity">
    <text evidence="1">Belongs to the aspartate/glutamate racemases family.</text>
</comment>
<dbReference type="EMBL" id="LBTH01000011">
    <property type="protein sequence ID" value="KKQ36047.1"/>
    <property type="molecule type" value="Genomic_DNA"/>
</dbReference>
<keyword evidence="2" id="KW-0413">Isomerase</keyword>
<dbReference type="GO" id="GO:0047661">
    <property type="term" value="F:amino-acid racemase activity"/>
    <property type="evidence" value="ECO:0007669"/>
    <property type="project" value="InterPro"/>
</dbReference>
<evidence type="ECO:0000313" key="3">
    <source>
        <dbReference type="EMBL" id="KKQ36047.1"/>
    </source>
</evidence>
<dbReference type="InterPro" id="IPR004380">
    <property type="entry name" value="Asp_race"/>
</dbReference>
<dbReference type="PANTHER" id="PTHR21198:SF7">
    <property type="entry name" value="ASPARTATE-GLUTAMATE RACEMASE FAMILY"/>
    <property type="match status" value="1"/>
</dbReference>
<reference evidence="3 4" key="1">
    <citation type="journal article" date="2015" name="Nature">
        <title>rRNA introns, odd ribosomes, and small enigmatic genomes across a large radiation of phyla.</title>
        <authorList>
            <person name="Brown C.T."/>
            <person name="Hug L.A."/>
            <person name="Thomas B.C."/>
            <person name="Sharon I."/>
            <person name="Castelle C.J."/>
            <person name="Singh A."/>
            <person name="Wilkins M.J."/>
            <person name="Williams K.H."/>
            <person name="Banfield J.F."/>
        </authorList>
    </citation>
    <scope>NUCLEOTIDE SEQUENCE [LARGE SCALE GENOMIC DNA]</scope>
</reference>
<dbReference type="NCBIfam" id="TIGR00035">
    <property type="entry name" value="asp_race"/>
    <property type="match status" value="1"/>
</dbReference>
<dbReference type="SUPFAM" id="SSF53681">
    <property type="entry name" value="Aspartate/glutamate racemase"/>
    <property type="match status" value="2"/>
</dbReference>
<organism evidence="3 4">
    <name type="scientific">candidate division WS6 bacterium GW2011_GWA2_37_6</name>
    <dbReference type="NCBI Taxonomy" id="1619087"/>
    <lineage>
        <taxon>Bacteria</taxon>
        <taxon>Candidatus Dojkabacteria</taxon>
    </lineage>
</organism>
<dbReference type="Proteomes" id="UP000034852">
    <property type="component" value="Unassembled WGS sequence"/>
</dbReference>
<proteinExistence type="inferred from homology"/>
<protein>
    <submittedName>
        <fullName evidence="3">Aspartate racemase</fullName>
    </submittedName>
</protein>
<gene>
    <name evidence="3" type="ORF">US52_C0011G0011</name>
</gene>